<dbReference type="AlphaFoldDB" id="A0A0L0FC36"/>
<organism evidence="2 3">
    <name type="scientific">Sphaeroforma arctica JP610</name>
    <dbReference type="NCBI Taxonomy" id="667725"/>
    <lineage>
        <taxon>Eukaryota</taxon>
        <taxon>Ichthyosporea</taxon>
        <taxon>Ichthyophonida</taxon>
        <taxon>Sphaeroforma</taxon>
    </lineage>
</organism>
<feature type="compositionally biased region" description="Basic and acidic residues" evidence="1">
    <location>
        <begin position="336"/>
        <end position="349"/>
    </location>
</feature>
<accession>A0A0L0FC36</accession>
<evidence type="ECO:0000256" key="1">
    <source>
        <dbReference type="SAM" id="MobiDB-lite"/>
    </source>
</evidence>
<feature type="compositionally biased region" description="Polar residues" evidence="1">
    <location>
        <begin position="150"/>
        <end position="172"/>
    </location>
</feature>
<dbReference type="EMBL" id="KQ244505">
    <property type="protein sequence ID" value="KNC74337.1"/>
    <property type="molecule type" value="Genomic_DNA"/>
</dbReference>
<proteinExistence type="predicted"/>
<sequence>MSAATTSRYAADTLTRLRKASYSSTQTHTPPPPRKASLLSHIFAAGSVVRAPHTQTRSSTGSALKFTVCNKALTAGTTSALNGRTVSSVVPETPSDASYDQLHAVYDDGKERRYTMLNTPTQIADEKEAQRRHTVTEGSGHSGLACEGDSASSADTLQSAHTSELTGTNSGMHTGMRAVVDSGREPGTRADGKATHYAGDEMMVKSTGYDGCVGSMNSTGDCADVTNTYAPVHSSRDSCPWHSEREPNAFGLKRADQSMEIYSNTSDESTTDFSSRTGNKGRRWQIVANANVANVANVDKMNIQGRKYRHNTPSTTNSSGELEVGEGQRQHVSRTNSDRGYAKDTEDAKANYSNSGSGLHFIGRQGSRRGSVDAKENIEGCGYRWHDAIRSLMGSYQGH</sequence>
<feature type="region of interest" description="Disordered" evidence="1">
    <location>
        <begin position="307"/>
        <end position="373"/>
    </location>
</feature>
<feature type="compositionally biased region" description="Polar residues" evidence="1">
    <location>
        <begin position="311"/>
        <end position="320"/>
    </location>
</feature>
<gene>
    <name evidence="2" type="ORF">SARC_13111</name>
</gene>
<evidence type="ECO:0000313" key="3">
    <source>
        <dbReference type="Proteomes" id="UP000054560"/>
    </source>
</evidence>
<dbReference type="GeneID" id="25913615"/>
<name>A0A0L0FC36_9EUKA</name>
<evidence type="ECO:0000313" key="2">
    <source>
        <dbReference type="EMBL" id="KNC74337.1"/>
    </source>
</evidence>
<dbReference type="RefSeq" id="XP_014148239.1">
    <property type="nucleotide sequence ID" value="XM_014292764.1"/>
</dbReference>
<feature type="region of interest" description="Disordered" evidence="1">
    <location>
        <begin position="136"/>
        <end position="190"/>
    </location>
</feature>
<protein>
    <submittedName>
        <fullName evidence="2">Uncharacterized protein</fullName>
    </submittedName>
</protein>
<keyword evidence="3" id="KW-1185">Reference proteome</keyword>
<dbReference type="Proteomes" id="UP000054560">
    <property type="component" value="Unassembled WGS sequence"/>
</dbReference>
<reference evidence="2 3" key="1">
    <citation type="submission" date="2011-02" db="EMBL/GenBank/DDBJ databases">
        <title>The Genome Sequence of Sphaeroforma arctica JP610.</title>
        <authorList>
            <consortium name="The Broad Institute Genome Sequencing Platform"/>
            <person name="Russ C."/>
            <person name="Cuomo C."/>
            <person name="Young S.K."/>
            <person name="Zeng Q."/>
            <person name="Gargeya S."/>
            <person name="Alvarado L."/>
            <person name="Berlin A."/>
            <person name="Chapman S.B."/>
            <person name="Chen Z."/>
            <person name="Freedman E."/>
            <person name="Gellesch M."/>
            <person name="Goldberg J."/>
            <person name="Griggs A."/>
            <person name="Gujja S."/>
            <person name="Heilman E."/>
            <person name="Heiman D."/>
            <person name="Howarth C."/>
            <person name="Mehta T."/>
            <person name="Neiman D."/>
            <person name="Pearson M."/>
            <person name="Roberts A."/>
            <person name="Saif S."/>
            <person name="Shea T."/>
            <person name="Shenoy N."/>
            <person name="Sisk P."/>
            <person name="Stolte C."/>
            <person name="Sykes S."/>
            <person name="White J."/>
            <person name="Yandava C."/>
            <person name="Burger G."/>
            <person name="Gray M.W."/>
            <person name="Holland P.W.H."/>
            <person name="King N."/>
            <person name="Lang F.B.F."/>
            <person name="Roger A.J."/>
            <person name="Ruiz-Trillo I."/>
            <person name="Haas B."/>
            <person name="Nusbaum C."/>
            <person name="Birren B."/>
        </authorList>
    </citation>
    <scope>NUCLEOTIDE SEQUENCE [LARGE SCALE GENOMIC DNA]</scope>
    <source>
        <strain evidence="2 3">JP610</strain>
    </source>
</reference>